<protein>
    <submittedName>
        <fullName evidence="1">Uncharacterized protein</fullName>
    </submittedName>
</protein>
<reference evidence="2" key="1">
    <citation type="submission" date="2017-09" db="EMBL/GenBank/DDBJ databases">
        <title>Depth-based differentiation of microbial function through sediment-hosted aquifers and enrichment of novel symbionts in the deep terrestrial subsurface.</title>
        <authorList>
            <person name="Probst A.J."/>
            <person name="Ladd B."/>
            <person name="Jarett J.K."/>
            <person name="Geller-Mcgrath D.E."/>
            <person name="Sieber C.M.K."/>
            <person name="Emerson J.B."/>
            <person name="Anantharaman K."/>
            <person name="Thomas B.C."/>
            <person name="Malmstrom R."/>
            <person name="Stieglmeier M."/>
            <person name="Klingl A."/>
            <person name="Woyke T."/>
            <person name="Ryan C.M."/>
            <person name="Banfield J.F."/>
        </authorList>
    </citation>
    <scope>NUCLEOTIDE SEQUENCE [LARGE SCALE GENOMIC DNA]</scope>
</reference>
<organism evidence="1 2">
    <name type="scientific">Candidatus Niyogibacteria bacterium CG10_big_fil_rev_8_21_14_0_10_42_19</name>
    <dbReference type="NCBI Taxonomy" id="1974725"/>
    <lineage>
        <taxon>Bacteria</taxon>
        <taxon>Candidatus Niyogiibacteriota</taxon>
    </lineage>
</organism>
<accession>A0A2H0TFJ1</accession>
<dbReference type="AlphaFoldDB" id="A0A2H0TFJ1"/>
<gene>
    <name evidence="1" type="ORF">COU46_02095</name>
</gene>
<comment type="caution">
    <text evidence="1">The sequence shown here is derived from an EMBL/GenBank/DDBJ whole genome shotgun (WGS) entry which is preliminary data.</text>
</comment>
<evidence type="ECO:0000313" key="2">
    <source>
        <dbReference type="Proteomes" id="UP000229383"/>
    </source>
</evidence>
<sequence>MKEQFNDILAPFKSYLFQQTKINAPANQNTSYEGSNIKDPAAPKKESLADFLNSYHQNSAPVPKEGAESYEVGSSIQDIYGNTIPLQPTPRTIPPEVLLTDEEIFNAVNPPEYINAISYTQDHLISVGFLKEEGRLPLDSDDNIINTQLKGVEYLMSQGYISPEDYNRAVIYLNTDYRVFREMEVERVKQEHIQGISLLKSPVKKYKTISSDEGNPSKILVFLSFAERFGFYNVLKTTFKIFLSKNAMAYSSSGNWVTSPECWKDLSPTGSPIGFNGWSFCCNCGLFCSEGCEYFEDCGPYGADCNVPFGCLNGACESYPNAIWDPFIGSGGIGTGICGCG</sequence>
<dbReference type="Proteomes" id="UP000229383">
    <property type="component" value="Unassembled WGS sequence"/>
</dbReference>
<evidence type="ECO:0000313" key="1">
    <source>
        <dbReference type="EMBL" id="PIR70313.1"/>
    </source>
</evidence>
<name>A0A2H0TFJ1_9BACT</name>
<dbReference type="EMBL" id="PFCN01000026">
    <property type="protein sequence ID" value="PIR70313.1"/>
    <property type="molecule type" value="Genomic_DNA"/>
</dbReference>
<proteinExistence type="predicted"/>